<dbReference type="EMBL" id="BNCP01000007">
    <property type="protein sequence ID" value="GIL75659.1"/>
    <property type="molecule type" value="Genomic_DNA"/>
</dbReference>
<organism evidence="2 3">
    <name type="scientific">Volvox reticuliferus</name>
    <dbReference type="NCBI Taxonomy" id="1737510"/>
    <lineage>
        <taxon>Eukaryota</taxon>
        <taxon>Viridiplantae</taxon>
        <taxon>Chlorophyta</taxon>
        <taxon>core chlorophytes</taxon>
        <taxon>Chlorophyceae</taxon>
        <taxon>CS clade</taxon>
        <taxon>Chlamydomonadales</taxon>
        <taxon>Volvocaceae</taxon>
        <taxon>Volvox</taxon>
    </lineage>
</organism>
<keyword evidence="3" id="KW-1185">Reference proteome</keyword>
<comment type="caution">
    <text evidence="2">The sequence shown here is derived from an EMBL/GenBank/DDBJ whole genome shotgun (WGS) entry which is preliminary data.</text>
</comment>
<protein>
    <submittedName>
        <fullName evidence="2">Uncharacterized protein</fullName>
    </submittedName>
</protein>
<evidence type="ECO:0000256" key="1">
    <source>
        <dbReference type="SAM" id="MobiDB-lite"/>
    </source>
</evidence>
<feature type="compositionally biased region" description="Polar residues" evidence="1">
    <location>
        <begin position="97"/>
        <end position="111"/>
    </location>
</feature>
<reference evidence="2" key="1">
    <citation type="journal article" date="2021" name="Proc. Natl. Acad. Sci. U.S.A.">
        <title>Three genomes in the algal genus Volvox reveal the fate of a haploid sex-determining region after a transition to homothallism.</title>
        <authorList>
            <person name="Yamamoto K."/>
            <person name="Hamaji T."/>
            <person name="Kawai-Toyooka H."/>
            <person name="Matsuzaki R."/>
            <person name="Takahashi F."/>
            <person name="Nishimura Y."/>
            <person name="Kawachi M."/>
            <person name="Noguchi H."/>
            <person name="Minakuchi Y."/>
            <person name="Umen J.G."/>
            <person name="Toyoda A."/>
            <person name="Nozaki H."/>
        </authorList>
    </citation>
    <scope>NUCLEOTIDE SEQUENCE</scope>
    <source>
        <strain evidence="2">NIES-3786</strain>
    </source>
</reference>
<accession>A0A8J4C6J6</accession>
<dbReference type="Proteomes" id="UP000747110">
    <property type="component" value="Unassembled WGS sequence"/>
</dbReference>
<name>A0A8J4C6J6_9CHLO</name>
<dbReference type="AlphaFoldDB" id="A0A8J4C6J6"/>
<evidence type="ECO:0000313" key="3">
    <source>
        <dbReference type="Proteomes" id="UP000747110"/>
    </source>
</evidence>
<feature type="region of interest" description="Disordered" evidence="1">
    <location>
        <begin position="94"/>
        <end position="121"/>
    </location>
</feature>
<proteinExistence type="predicted"/>
<sequence>MRAEIATRFILIQLSASATAHLSNQPLALQGRGIIETDQIAQGHRPTIWPKYLLPHRATDRSSFQDPTCALMVYSAICFSGLRTTGGRTGIPAQAMRCSSTKSTPQTSRLVSRTGPPPMRQFTSIKRAPRLVYLDSTWNTPSLKPSACSGSGMAPS</sequence>
<dbReference type="OrthoDB" id="434648at2759"/>
<gene>
    <name evidence="2" type="ORF">Vretifemale_5402</name>
</gene>
<evidence type="ECO:0000313" key="2">
    <source>
        <dbReference type="EMBL" id="GIL75659.1"/>
    </source>
</evidence>